<reference evidence="5 6" key="1">
    <citation type="submission" date="2017-11" db="EMBL/GenBank/DDBJ databases">
        <title>Biodiversity and function of Thalassospira species in the particle-attached aromatic-hydrocarbon-degrading consortia from the surface seawater of the China South Sea.</title>
        <authorList>
            <person name="Dong C."/>
            <person name="Liu R."/>
            <person name="Shao Z."/>
        </authorList>
    </citation>
    <scope>NUCLEOTIDE SEQUENCE [LARGE SCALE GENOMIC DNA]</scope>
    <source>
        <strain evidence="5 6">139Z-12</strain>
    </source>
</reference>
<sequence>MRKPVLSALSDLSMPSSNLSEPVSDVLLRIEELSLHYGKNQPPVLQIGNLAIDRGQTVGISGPSGSGKSSLLYLISGLLKPSHGKIIWNGTDITTLGEGETDRWRRKSIGFVFQDFHLIDEVTPLDNVLIPASFIGWRINDATRKRAHELLDQVGVPLARKSTSDLSRGEQQRVAIARALLFDPPVILADEPTASLDDAASKTATETLFSLAGSNRTIITVSHDQDVIDRCGRVLRFDKGALIDDSANIKEKAELA</sequence>
<feature type="domain" description="ABC transporter" evidence="4">
    <location>
        <begin position="28"/>
        <end position="255"/>
    </location>
</feature>
<comment type="caution">
    <text evidence="5">The sequence shown here is derived from an EMBL/GenBank/DDBJ whole genome shotgun (WGS) entry which is preliminary data.</text>
</comment>
<dbReference type="PANTHER" id="PTHR24220:SF689">
    <property type="entry name" value="LIPOPROTEIN-RELEASING SYSTEM ATP-BINDING PROTEIN LOLD"/>
    <property type="match status" value="1"/>
</dbReference>
<evidence type="ECO:0000256" key="2">
    <source>
        <dbReference type="ARBA" id="ARBA00022741"/>
    </source>
</evidence>
<keyword evidence="6" id="KW-1185">Reference proteome</keyword>
<organism evidence="5 6">
    <name type="scientific">Thalassospira povalilytica</name>
    <dbReference type="NCBI Taxonomy" id="732237"/>
    <lineage>
        <taxon>Bacteria</taxon>
        <taxon>Pseudomonadati</taxon>
        <taxon>Pseudomonadota</taxon>
        <taxon>Alphaproteobacteria</taxon>
        <taxon>Rhodospirillales</taxon>
        <taxon>Thalassospiraceae</taxon>
        <taxon>Thalassospira</taxon>
    </lineage>
</organism>
<dbReference type="SUPFAM" id="SSF52540">
    <property type="entry name" value="P-loop containing nucleoside triphosphate hydrolases"/>
    <property type="match status" value="1"/>
</dbReference>
<dbReference type="InterPro" id="IPR027417">
    <property type="entry name" value="P-loop_NTPase"/>
</dbReference>
<gene>
    <name evidence="5" type="ORF">CU041_03970</name>
</gene>
<protein>
    <recommendedName>
        <fullName evidence="4">ABC transporter domain-containing protein</fullName>
    </recommendedName>
</protein>
<dbReference type="Gene3D" id="3.40.50.300">
    <property type="entry name" value="P-loop containing nucleotide triphosphate hydrolases"/>
    <property type="match status" value="1"/>
</dbReference>
<dbReference type="InterPro" id="IPR003593">
    <property type="entry name" value="AAA+_ATPase"/>
</dbReference>
<keyword evidence="3" id="KW-0067">ATP-binding</keyword>
<dbReference type="PROSITE" id="PS50893">
    <property type="entry name" value="ABC_TRANSPORTER_2"/>
    <property type="match status" value="1"/>
</dbReference>
<dbReference type="Proteomes" id="UP000233365">
    <property type="component" value="Unassembled WGS sequence"/>
</dbReference>
<dbReference type="EMBL" id="PGTS01000001">
    <property type="protein sequence ID" value="PKR52741.1"/>
    <property type="molecule type" value="Genomic_DNA"/>
</dbReference>
<dbReference type="InterPro" id="IPR015854">
    <property type="entry name" value="ABC_transpr_LolD-like"/>
</dbReference>
<accession>A0ABX4RFJ8</accession>
<evidence type="ECO:0000256" key="1">
    <source>
        <dbReference type="ARBA" id="ARBA00005417"/>
    </source>
</evidence>
<evidence type="ECO:0000256" key="3">
    <source>
        <dbReference type="ARBA" id="ARBA00022840"/>
    </source>
</evidence>
<evidence type="ECO:0000313" key="6">
    <source>
        <dbReference type="Proteomes" id="UP000233365"/>
    </source>
</evidence>
<dbReference type="SMART" id="SM00382">
    <property type="entry name" value="AAA"/>
    <property type="match status" value="1"/>
</dbReference>
<dbReference type="Pfam" id="PF00005">
    <property type="entry name" value="ABC_tran"/>
    <property type="match status" value="1"/>
</dbReference>
<name>A0ABX4RFJ8_9PROT</name>
<evidence type="ECO:0000313" key="5">
    <source>
        <dbReference type="EMBL" id="PKR52741.1"/>
    </source>
</evidence>
<proteinExistence type="inferred from homology"/>
<evidence type="ECO:0000259" key="4">
    <source>
        <dbReference type="PROSITE" id="PS50893"/>
    </source>
</evidence>
<keyword evidence="2" id="KW-0547">Nucleotide-binding</keyword>
<dbReference type="InterPro" id="IPR003439">
    <property type="entry name" value="ABC_transporter-like_ATP-bd"/>
</dbReference>
<dbReference type="PANTHER" id="PTHR24220">
    <property type="entry name" value="IMPORT ATP-BINDING PROTEIN"/>
    <property type="match status" value="1"/>
</dbReference>
<comment type="similarity">
    <text evidence="1">Belongs to the ABC transporter superfamily.</text>
</comment>